<dbReference type="GO" id="GO:0043565">
    <property type="term" value="F:sequence-specific DNA binding"/>
    <property type="evidence" value="ECO:0007669"/>
    <property type="project" value="InterPro"/>
</dbReference>
<keyword evidence="2" id="KW-0067">ATP-binding</keyword>
<feature type="domain" description="Sigma-54 factor interaction" evidence="10">
    <location>
        <begin position="148"/>
        <end position="377"/>
    </location>
</feature>
<keyword evidence="4" id="KW-0805">Transcription regulation</keyword>
<reference evidence="12" key="1">
    <citation type="submission" date="2022-07" db="EMBL/GenBank/DDBJ databases">
        <title>Parvularcula maris sp. nov., an algicidal bacterium isolated from seawater.</title>
        <authorList>
            <person name="Li F."/>
        </authorList>
    </citation>
    <scope>NUCLEOTIDE SEQUENCE</scope>
    <source>
        <strain evidence="12">BGMRC 0090</strain>
    </source>
</reference>
<evidence type="ECO:0000313" key="12">
    <source>
        <dbReference type="EMBL" id="MCQ8183947.1"/>
    </source>
</evidence>
<dbReference type="AlphaFoldDB" id="A0A9X2RIJ9"/>
<dbReference type="Proteomes" id="UP001142610">
    <property type="component" value="Unassembled WGS sequence"/>
</dbReference>
<dbReference type="PROSITE" id="PS50110">
    <property type="entry name" value="RESPONSE_REGULATORY"/>
    <property type="match status" value="1"/>
</dbReference>
<dbReference type="Pfam" id="PF00072">
    <property type="entry name" value="Response_reg"/>
    <property type="match status" value="1"/>
</dbReference>
<feature type="domain" description="Response regulatory" evidence="11">
    <location>
        <begin position="4"/>
        <end position="118"/>
    </location>
</feature>
<dbReference type="RefSeq" id="WP_256617751.1">
    <property type="nucleotide sequence ID" value="NZ_JANIBC010000001.1"/>
</dbReference>
<name>A0A9X2RIJ9_9PROT</name>
<dbReference type="PROSITE" id="PS00688">
    <property type="entry name" value="SIGMA54_INTERACT_3"/>
    <property type="match status" value="1"/>
</dbReference>
<evidence type="ECO:0000313" key="13">
    <source>
        <dbReference type="Proteomes" id="UP001142610"/>
    </source>
</evidence>
<keyword evidence="8" id="KW-0597">Phosphoprotein</keyword>
<dbReference type="SUPFAM" id="SSF46689">
    <property type="entry name" value="Homeodomain-like"/>
    <property type="match status" value="1"/>
</dbReference>
<evidence type="ECO:0000256" key="1">
    <source>
        <dbReference type="ARBA" id="ARBA00022741"/>
    </source>
</evidence>
<evidence type="ECO:0000256" key="9">
    <source>
        <dbReference type="SAM" id="MobiDB-lite"/>
    </source>
</evidence>
<evidence type="ECO:0000259" key="11">
    <source>
        <dbReference type="PROSITE" id="PS50110"/>
    </source>
</evidence>
<dbReference type="SMART" id="SM00448">
    <property type="entry name" value="REC"/>
    <property type="match status" value="1"/>
</dbReference>
<evidence type="ECO:0000256" key="5">
    <source>
        <dbReference type="ARBA" id="ARBA00023125"/>
    </source>
</evidence>
<evidence type="ECO:0000256" key="7">
    <source>
        <dbReference type="ARBA" id="ARBA00023163"/>
    </source>
</evidence>
<feature type="modified residue" description="4-aspartylphosphate" evidence="8">
    <location>
        <position position="53"/>
    </location>
</feature>
<dbReference type="Gene3D" id="3.40.50.300">
    <property type="entry name" value="P-loop containing nucleotide triphosphate hydrolases"/>
    <property type="match status" value="1"/>
</dbReference>
<dbReference type="InterPro" id="IPR025944">
    <property type="entry name" value="Sigma_54_int_dom_CS"/>
</dbReference>
<keyword evidence="6" id="KW-0010">Activator</keyword>
<dbReference type="EMBL" id="JANIBC010000001">
    <property type="protein sequence ID" value="MCQ8183947.1"/>
    <property type="molecule type" value="Genomic_DNA"/>
</dbReference>
<dbReference type="Gene3D" id="3.40.50.2300">
    <property type="match status" value="1"/>
</dbReference>
<organism evidence="12 13">
    <name type="scientific">Parvularcula maris</name>
    <dbReference type="NCBI Taxonomy" id="2965077"/>
    <lineage>
        <taxon>Bacteria</taxon>
        <taxon>Pseudomonadati</taxon>
        <taxon>Pseudomonadota</taxon>
        <taxon>Alphaproteobacteria</taxon>
        <taxon>Parvularculales</taxon>
        <taxon>Parvularculaceae</taxon>
        <taxon>Parvularcula</taxon>
    </lineage>
</organism>
<keyword evidence="1" id="KW-0547">Nucleotide-binding</keyword>
<evidence type="ECO:0000256" key="8">
    <source>
        <dbReference type="PROSITE-ProRule" id="PRU00169"/>
    </source>
</evidence>
<evidence type="ECO:0000259" key="10">
    <source>
        <dbReference type="PROSITE" id="PS50045"/>
    </source>
</evidence>
<dbReference type="PANTHER" id="PTHR32071">
    <property type="entry name" value="TRANSCRIPTIONAL REGULATORY PROTEIN"/>
    <property type="match status" value="1"/>
</dbReference>
<dbReference type="InterPro" id="IPR001789">
    <property type="entry name" value="Sig_transdc_resp-reg_receiver"/>
</dbReference>
<dbReference type="FunFam" id="3.40.50.300:FF:000006">
    <property type="entry name" value="DNA-binding transcriptional regulator NtrC"/>
    <property type="match status" value="1"/>
</dbReference>
<dbReference type="SUPFAM" id="SSF52540">
    <property type="entry name" value="P-loop containing nucleoside triphosphate hydrolases"/>
    <property type="match status" value="1"/>
</dbReference>
<dbReference type="InterPro" id="IPR002197">
    <property type="entry name" value="HTH_Fis"/>
</dbReference>
<dbReference type="Gene3D" id="1.10.10.60">
    <property type="entry name" value="Homeodomain-like"/>
    <property type="match status" value="1"/>
</dbReference>
<dbReference type="GO" id="GO:0000160">
    <property type="term" value="P:phosphorelay signal transduction system"/>
    <property type="evidence" value="ECO:0007669"/>
    <property type="project" value="UniProtKB-KW"/>
</dbReference>
<dbReference type="GO" id="GO:0005524">
    <property type="term" value="F:ATP binding"/>
    <property type="evidence" value="ECO:0007669"/>
    <property type="project" value="UniProtKB-KW"/>
</dbReference>
<evidence type="ECO:0000256" key="3">
    <source>
        <dbReference type="ARBA" id="ARBA00023012"/>
    </source>
</evidence>
<dbReference type="PROSITE" id="PS50045">
    <property type="entry name" value="SIGMA54_INTERACT_4"/>
    <property type="match status" value="1"/>
</dbReference>
<dbReference type="Pfam" id="PF02954">
    <property type="entry name" value="HTH_8"/>
    <property type="match status" value="1"/>
</dbReference>
<protein>
    <submittedName>
        <fullName evidence="12">Sigma-54 dependent transcriptional regulator</fullName>
    </submittedName>
</protein>
<dbReference type="InterPro" id="IPR058031">
    <property type="entry name" value="AAA_lid_NorR"/>
</dbReference>
<keyword evidence="5" id="KW-0238">DNA-binding</keyword>
<dbReference type="Pfam" id="PF00158">
    <property type="entry name" value="Sigma54_activat"/>
    <property type="match status" value="1"/>
</dbReference>
<dbReference type="PANTHER" id="PTHR32071:SF117">
    <property type="entry name" value="PTS-DEPENDENT DIHYDROXYACETONE KINASE OPERON REGULATORY PROTEIN-RELATED"/>
    <property type="match status" value="1"/>
</dbReference>
<dbReference type="SUPFAM" id="SSF52172">
    <property type="entry name" value="CheY-like"/>
    <property type="match status" value="1"/>
</dbReference>
<dbReference type="InterPro" id="IPR027417">
    <property type="entry name" value="P-loop_NTPase"/>
</dbReference>
<feature type="region of interest" description="Disordered" evidence="9">
    <location>
        <begin position="122"/>
        <end position="148"/>
    </location>
</feature>
<dbReference type="SMART" id="SM00382">
    <property type="entry name" value="AAA"/>
    <property type="match status" value="1"/>
</dbReference>
<evidence type="ECO:0000256" key="6">
    <source>
        <dbReference type="ARBA" id="ARBA00023159"/>
    </source>
</evidence>
<proteinExistence type="predicted"/>
<comment type="caution">
    <text evidence="12">The sequence shown here is derived from an EMBL/GenBank/DDBJ whole genome shotgun (WGS) entry which is preliminary data.</text>
</comment>
<evidence type="ECO:0000256" key="2">
    <source>
        <dbReference type="ARBA" id="ARBA00022840"/>
    </source>
</evidence>
<dbReference type="CDD" id="cd00009">
    <property type="entry name" value="AAA"/>
    <property type="match status" value="1"/>
</dbReference>
<dbReference type="Pfam" id="PF25601">
    <property type="entry name" value="AAA_lid_14"/>
    <property type="match status" value="1"/>
</dbReference>
<keyword evidence="13" id="KW-1185">Reference proteome</keyword>
<gene>
    <name evidence="12" type="ORF">NOG11_00960</name>
</gene>
<dbReference type="InterPro" id="IPR011006">
    <property type="entry name" value="CheY-like_superfamily"/>
</dbReference>
<dbReference type="Gene3D" id="1.10.8.60">
    <property type="match status" value="1"/>
</dbReference>
<dbReference type="InterPro" id="IPR009057">
    <property type="entry name" value="Homeodomain-like_sf"/>
</dbReference>
<dbReference type="InterPro" id="IPR002078">
    <property type="entry name" value="Sigma_54_int"/>
</dbReference>
<sequence length="464" mass="49716">MKTTVLIIEDSPSMARTYDGFLRRAGMETVVVETCAAGIDEIERAEPHAVLLDLHLPDGSGLKLLRWLQKEGRDVPVIAITANGSMGTAVEAMREGASDFLVKPFSGPKMIAALEQVWVRTGEKPNRSGSAPANPATRPEAATSSSAMLGSSLPMKAVQRIIEAAAPTDASVLITGESGTGKELAAEAIHQNSARSGRPMVILNCAAISPNMLESEVFGHVKGAFTGAVADREGAAERAHGGTLFLDELGEMEIGLQAKILRLLQSGTYMRVGESKERRADIRIIAATNRDPKHAIAEGRLREDLYFRLNVVPVVMPPLRERGSDIILLAEEFLRRFSKETGGAHTGFDEGARAMLASHTWPGNVRELLNTVRRTMILTATGGSLVTAEDLSAALRLDGVGDPSAPFAAPSAKEATAVVEPLHVIERRAIERALAVTEGNIQEAARLLEINPSTIYRKRTAWAG</sequence>
<accession>A0A9X2RIJ9</accession>
<dbReference type="InterPro" id="IPR003593">
    <property type="entry name" value="AAA+_ATPase"/>
</dbReference>
<dbReference type="GO" id="GO:0006355">
    <property type="term" value="P:regulation of DNA-templated transcription"/>
    <property type="evidence" value="ECO:0007669"/>
    <property type="project" value="InterPro"/>
</dbReference>
<dbReference type="InterPro" id="IPR025943">
    <property type="entry name" value="Sigma_54_int_dom_ATP-bd_2"/>
</dbReference>
<keyword evidence="7" id="KW-0804">Transcription</keyword>
<dbReference type="PROSITE" id="PS00676">
    <property type="entry name" value="SIGMA54_INTERACT_2"/>
    <property type="match status" value="1"/>
</dbReference>
<keyword evidence="3" id="KW-0902">Two-component regulatory system</keyword>
<evidence type="ECO:0000256" key="4">
    <source>
        <dbReference type="ARBA" id="ARBA00023015"/>
    </source>
</evidence>